<dbReference type="AlphaFoldDB" id="A0A7K5DGA3"/>
<sequence>REAHSQTEKRRRDKMNNLIEELSAMIPQCNPMARKLDKLTVLRMAVQHLKSLKGGLYSYTEVRYKPSFLKDDELRQLILR</sequence>
<dbReference type="GO" id="GO:0046983">
    <property type="term" value="F:protein dimerization activity"/>
    <property type="evidence" value="ECO:0007669"/>
    <property type="project" value="InterPro"/>
</dbReference>
<gene>
    <name evidence="2" type="primary">Arntl2_0</name>
    <name evidence="2" type="ORF">PACMIN_R02286</name>
</gene>
<accession>A0A7K5DGA3</accession>
<dbReference type="InterPro" id="IPR011598">
    <property type="entry name" value="bHLH_dom"/>
</dbReference>
<keyword evidence="3" id="KW-1185">Reference proteome</keyword>
<organism evidence="2 3">
    <name type="scientific">Pachyramphus minor</name>
    <dbReference type="NCBI Taxonomy" id="369605"/>
    <lineage>
        <taxon>Eukaryota</taxon>
        <taxon>Metazoa</taxon>
        <taxon>Chordata</taxon>
        <taxon>Craniata</taxon>
        <taxon>Vertebrata</taxon>
        <taxon>Euteleostomi</taxon>
        <taxon>Archelosauria</taxon>
        <taxon>Archosauria</taxon>
        <taxon>Dinosauria</taxon>
        <taxon>Saurischia</taxon>
        <taxon>Theropoda</taxon>
        <taxon>Coelurosauria</taxon>
        <taxon>Aves</taxon>
        <taxon>Neognathae</taxon>
        <taxon>Neoaves</taxon>
        <taxon>Telluraves</taxon>
        <taxon>Australaves</taxon>
        <taxon>Passeriformes</taxon>
        <taxon>Tyrannidae</taxon>
        <taxon>Pachyramphus</taxon>
    </lineage>
</organism>
<name>A0A7K5DGA3_9TYRA</name>
<dbReference type="SUPFAM" id="SSF47459">
    <property type="entry name" value="HLH, helix-loop-helix DNA-binding domain"/>
    <property type="match status" value="1"/>
</dbReference>
<dbReference type="GO" id="GO:0005737">
    <property type="term" value="C:cytoplasm"/>
    <property type="evidence" value="ECO:0007669"/>
    <property type="project" value="InterPro"/>
</dbReference>
<comment type="caution">
    <text evidence="2">The sequence shown here is derived from an EMBL/GenBank/DDBJ whole genome shotgun (WGS) entry which is preliminary data.</text>
</comment>
<evidence type="ECO:0000259" key="1">
    <source>
        <dbReference type="PROSITE" id="PS50888"/>
    </source>
</evidence>
<dbReference type="InterPro" id="IPR050933">
    <property type="entry name" value="Circadian_TF"/>
</dbReference>
<feature type="non-terminal residue" evidence="2">
    <location>
        <position position="1"/>
    </location>
</feature>
<dbReference type="InterPro" id="IPR036638">
    <property type="entry name" value="HLH_DNA-bd_sf"/>
</dbReference>
<feature type="non-terminal residue" evidence="2">
    <location>
        <position position="80"/>
    </location>
</feature>
<feature type="domain" description="BHLH" evidence="1">
    <location>
        <begin position="1"/>
        <end position="52"/>
    </location>
</feature>
<dbReference type="GO" id="GO:0005667">
    <property type="term" value="C:transcription regulator complex"/>
    <property type="evidence" value="ECO:0007669"/>
    <property type="project" value="InterPro"/>
</dbReference>
<reference evidence="2 3" key="1">
    <citation type="submission" date="2019-09" db="EMBL/GenBank/DDBJ databases">
        <title>Bird 10,000 Genomes (B10K) Project - Family phase.</title>
        <authorList>
            <person name="Zhang G."/>
        </authorList>
    </citation>
    <scope>NUCLEOTIDE SEQUENCE [LARGE SCALE GENOMIC DNA]</scope>
    <source>
        <strain evidence="2">B10K-DU-001-72</strain>
        <tissue evidence="2">Muscle</tissue>
    </source>
</reference>
<proteinExistence type="predicted"/>
<dbReference type="PRINTS" id="PR00785">
    <property type="entry name" value="NCTRNSLOCATR"/>
</dbReference>
<dbReference type="Proteomes" id="UP000525089">
    <property type="component" value="Unassembled WGS sequence"/>
</dbReference>
<dbReference type="InterPro" id="IPR001067">
    <property type="entry name" value="Nuc_translocat"/>
</dbReference>
<dbReference type="PANTHER" id="PTHR23042">
    <property type="entry name" value="CIRCADIAN PROTEIN CLOCK/ARNT/BMAL/PAS"/>
    <property type="match status" value="1"/>
</dbReference>
<dbReference type="GO" id="GO:0005634">
    <property type="term" value="C:nucleus"/>
    <property type="evidence" value="ECO:0007669"/>
    <property type="project" value="InterPro"/>
</dbReference>
<dbReference type="PROSITE" id="PS50888">
    <property type="entry name" value="BHLH"/>
    <property type="match status" value="1"/>
</dbReference>
<dbReference type="Pfam" id="PF00010">
    <property type="entry name" value="HLH"/>
    <property type="match status" value="1"/>
</dbReference>
<protein>
    <submittedName>
        <fullName evidence="2">BMAL2 protein</fullName>
    </submittedName>
</protein>
<dbReference type="SMART" id="SM00353">
    <property type="entry name" value="HLH"/>
    <property type="match status" value="1"/>
</dbReference>
<dbReference type="FunFam" id="4.10.280.10:FF:000018">
    <property type="entry name" value="Aryl hydrocarbon receptor nuclear translocator-like protein 1"/>
    <property type="match status" value="1"/>
</dbReference>
<dbReference type="Gene3D" id="4.10.280.10">
    <property type="entry name" value="Helix-loop-helix DNA-binding domain"/>
    <property type="match status" value="1"/>
</dbReference>
<dbReference type="EMBL" id="VYXB01007432">
    <property type="protein sequence ID" value="NWS19103.1"/>
    <property type="molecule type" value="Genomic_DNA"/>
</dbReference>
<dbReference type="GO" id="GO:0003700">
    <property type="term" value="F:DNA-binding transcription factor activity"/>
    <property type="evidence" value="ECO:0007669"/>
    <property type="project" value="InterPro"/>
</dbReference>
<evidence type="ECO:0000313" key="3">
    <source>
        <dbReference type="Proteomes" id="UP000525089"/>
    </source>
</evidence>
<evidence type="ECO:0000313" key="2">
    <source>
        <dbReference type="EMBL" id="NWS19103.1"/>
    </source>
</evidence>